<accession>A0AAQ3QUV5</accession>
<keyword evidence="13" id="KW-1185">Reference proteome</keyword>
<evidence type="ECO:0000256" key="1">
    <source>
        <dbReference type="ARBA" id="ARBA00004115"/>
    </source>
</evidence>
<proteinExistence type="inferred from homology"/>
<evidence type="ECO:0000256" key="4">
    <source>
        <dbReference type="ARBA" id="ARBA00022729"/>
    </source>
</evidence>
<keyword evidence="4" id="KW-0732">Signal</keyword>
<sequence>MILNPLSPIVKSASYHYNQQLISFGEALRLLFVLAIMLFCFVCSIRAEVLFAVNCGGNAYVSTDGTQFVADSYSNGGSLTSLSGDIGGTLDDELHARYRWSSTSFSYDFPVPNGDYVVDLYFADALNLGSRVFDVNIEDSLVLDDYDIRAQVPDKRIEVIESLPVTVTDGELNVSVIKGLAGNGKLSAIRVQTVAAEGPVHPVLPLENLVLLDEINCGDVNDPHPFEEYPVGVSEIQNILGVPTRVLPNPIGGDVRYFAYRIGANLGLEAGKAYLLQVDYPEDSSRTIYVTNAGGSMTRGFHIGKSVGDALDAPYVYPSPESLDIPLSGEIKTWQNLFYLHDRFTGIVRNRTEGSYPDLPADGFMVVISQFANHELPMSNGAAVSSIRLYEVTDEAAFTLPLNLPPKELPRRHTFYREEMADGVVWSYDPEQRSLLNTIDWYENKAKRQKFLGMNTYALNLLEFGSNQGFDSGYGGGNDWYYLARDPERLENVLDMLGGYDLDFLPYYEYAGSRGADSLGHQKRARPLQENQTVYTQISWSEISRADITDPETIADAKLLLDATISRYKDKVNIIGAWFRARVSQMPISFNEANFAAFAEDMNNGIPISRQQIIDSDALYENYKQWWFGKRRDFINEMRDHLRAQGVNPEASILFTSDAKETGKADVPPGQEDLVAEDVAAWNALGYPATSLQEALDTDRHYRALTIPRDTWGSWEWHHADVENDPYNYSSNEGGMLTYSYNRNFTVSDVESLQAFNTTSGLAMVRHFSLNEDAMTLDLGGPNEDAVMGYFVADCEYAGPFVMMKEALAFANGDPRYLGYLCSWRYNPGFPAYVRAFNQAFLALPALPSSKLIGASSEPEVVVRSIETEGYGTYLGVVNTARNDVSVTVALPERGVVYDAATGQIVHSNTDAISLEMYPNQLRSFRIDKQTLDGAVAVDDFVTLNEGGTVDVDVTSNDSGPGSLSLVSVGQARNGTATIEGTSIRYTPDTGFYGEDSVAYTLTNGTDNDIARIYFTVNDTSIANGFDHWGLSSNLVGNFVTGNSRLLADGLTGELRGSGLGFQGAEDSAYFESQSVLGDFTLTAHFSDFSQLGDGAAGIMIRQGLVPNSRFVALGLDSAGNVIFSSRKSSDYASTGGSDNIVSGGWVRLVRTGTVIEMQVSSDSMNYVTVGRRVLPGLPVKLDVGIFLYGGDVNAPVYGFVQDFSISNQSLASNVLFAQSFSDGSNLQTYFDISPSQNQFSEIVAEADGGMWSIVEGALEIIRTGVDSSDDGAGFARFVDFSGPPSVMKFSFDFGVSGSSTNGTMVTITHGDFDSVSDYNSGGASASKFNQFTIKGQGVGLYHFPFGSAKYGQSLANGDMSNIVVFLNDSGQTQTYEGPDGNIYLIENLKSSYWLNGEVILENFERSQNYDASGIKTFRVNVYANDFSRIRFDNFVVENTFPIVPDTVTNLGPTAVDDFISIDEGMTLIIDPLSNDNDSDNGPDGLTVISFNQPANGTVEQVGNKLHYTPTPGYFGSDTFDYTLSDGLNTDTATVNVTINDTSLASDLTSVGLNGSTIGGASGYSRLFEDNHLEVSSSGVGLGGVADAIHYEQMSYSGNFILEARIVDLTSTDGSSARGGLMIREDLEDDARMAVLTTGTDAQYRYGSRIAIGGIVSELDSGISFAYPGAWIRIVRVEDEITFLVSSDGLNFTSIDTVTINGLKETVHLGLFAAASRMTATDFLLLPEQEALLEQDFSESTVVADYFDGITPTRNQFTDIGTESDGGTWSIDNGSLKLTRPGIDSNENGAGFYRLADLAGPPNILKASFDVALENTSLYLDVAALELGSWSTHADYNSNGSTSAYANSLVFKAAGEGLFRFRLNGQNSVTFPADGTPVSVVWYVNTSGQSLVYTGLDGLPHTLDHECSSVWGNGVLLHDNVLRPTPYNIDDIVNFRLRCETRLPITIAFDNLVIDDSFLVNEPPVAVNDSVETDENTPVSIDVLSNDTDSDAQPSPLAIYSVSQPRHGSLSVVGTNVLYTPDSGFSGMDEFTYLVTDGAEQDWGLVSILVGSDTLFETLSSEGLTGQTIGTGSDGSSRVLISEEWEVIGSGNGFTGVSDSFHFEESSVEGDFSLYARVKNLNSSASTPRAGVMIRESNNPDARMVALATSNGTAYSVIKRLVNASASSESIMTGFYSYPDAWLMLERVGDIINIAVSNDGQAYSQVDSINLVGLSPTVQAGIFSSSGDIGVDADATFEDFELTLSPALFTQDFNSSTIVADYFDATNPSANQMNDISAEVNGGTWSITNGTLQLERNGGSGSDAASGFMRYTDFPDSPSVLKIEFDLTVANTTTYSDMAGLRIGEFSSQRDYSNSMPSVLTAFDLAIKGAGNGYYRFRINSTNTTSYAEDGSFVHVVWYLNASGTTQSYIGPDGGSYTLDDGCSSLWGGTILLLGNEPRNQNFGSSILTDLYFRSTTSQSAVFQFDNITISKSL</sequence>
<dbReference type="PANTHER" id="PTHR13460">
    <property type="match status" value="1"/>
</dbReference>
<dbReference type="Gene3D" id="2.60.120.200">
    <property type="match status" value="2"/>
</dbReference>
<evidence type="ECO:0000256" key="3">
    <source>
        <dbReference type="ARBA" id="ARBA00022692"/>
    </source>
</evidence>
<evidence type="ECO:0000259" key="11">
    <source>
        <dbReference type="Pfam" id="PF11721"/>
    </source>
</evidence>
<protein>
    <submittedName>
        <fullName evidence="12">Ig-like domain-containing protein</fullName>
    </submittedName>
</protein>
<evidence type="ECO:0000256" key="5">
    <source>
        <dbReference type="ARBA" id="ARBA00022824"/>
    </source>
</evidence>
<evidence type="ECO:0000256" key="7">
    <source>
        <dbReference type="ARBA" id="ARBA00023136"/>
    </source>
</evidence>
<keyword evidence="3 10" id="KW-0812">Transmembrane</keyword>
<keyword evidence="5" id="KW-0256">Endoplasmic reticulum</keyword>
<comment type="similarity">
    <text evidence="2">Belongs to the malectin family.</text>
</comment>
<evidence type="ECO:0000256" key="6">
    <source>
        <dbReference type="ARBA" id="ARBA00022989"/>
    </source>
</evidence>
<keyword evidence="7 10" id="KW-0472">Membrane</keyword>
<evidence type="ECO:0000256" key="2">
    <source>
        <dbReference type="ARBA" id="ARBA00009141"/>
    </source>
</evidence>
<name>A0AAQ3QUV5_9BACT</name>
<dbReference type="GO" id="GO:0030246">
    <property type="term" value="F:carbohydrate binding"/>
    <property type="evidence" value="ECO:0007669"/>
    <property type="project" value="InterPro"/>
</dbReference>
<dbReference type="GO" id="GO:0016020">
    <property type="term" value="C:membrane"/>
    <property type="evidence" value="ECO:0007669"/>
    <property type="project" value="TreeGrafter"/>
</dbReference>
<feature type="transmembrane region" description="Helical" evidence="10">
    <location>
        <begin position="30"/>
        <end position="53"/>
    </location>
</feature>
<organism evidence="12 13">
    <name type="scientific">Rubellicoccus peritrichatus</name>
    <dbReference type="NCBI Taxonomy" id="3080537"/>
    <lineage>
        <taxon>Bacteria</taxon>
        <taxon>Pseudomonadati</taxon>
        <taxon>Verrucomicrobiota</taxon>
        <taxon>Opitutia</taxon>
        <taxon>Puniceicoccales</taxon>
        <taxon>Cerasicoccaceae</taxon>
        <taxon>Rubellicoccus</taxon>
    </lineage>
</organism>
<dbReference type="EMBL" id="CP136920">
    <property type="protein sequence ID" value="WOO40320.1"/>
    <property type="molecule type" value="Genomic_DNA"/>
</dbReference>
<evidence type="ECO:0000256" key="9">
    <source>
        <dbReference type="ARBA" id="ARBA00023277"/>
    </source>
</evidence>
<dbReference type="Gene3D" id="2.60.120.430">
    <property type="entry name" value="Galactose-binding lectin"/>
    <property type="match status" value="1"/>
</dbReference>
<dbReference type="Proteomes" id="UP001304300">
    <property type="component" value="Chromosome"/>
</dbReference>
<dbReference type="InterPro" id="IPR039155">
    <property type="entry name" value="MLEC"/>
</dbReference>
<reference evidence="12 13" key="1">
    <citation type="submission" date="2023-10" db="EMBL/GenBank/DDBJ databases">
        <title>Rubellicoccus peritrichatus gen. nov., sp. nov., isolated from an algae of coral reef tank.</title>
        <authorList>
            <person name="Luo J."/>
        </authorList>
    </citation>
    <scope>NUCLEOTIDE SEQUENCE [LARGE SCALE GENOMIC DNA]</scope>
    <source>
        <strain evidence="12 13">CR14</strain>
    </source>
</reference>
<comment type="subcellular location">
    <subcellularLocation>
        <location evidence="1">Endoplasmic reticulum membrane</location>
        <topology evidence="1">Single-pass type I membrane protein</topology>
    </subcellularLocation>
</comment>
<dbReference type="RefSeq" id="WP_317832506.1">
    <property type="nucleotide sequence ID" value="NZ_CP136920.1"/>
</dbReference>
<dbReference type="SUPFAM" id="SSF49785">
    <property type="entry name" value="Galactose-binding domain-like"/>
    <property type="match status" value="1"/>
</dbReference>
<evidence type="ECO:0000256" key="8">
    <source>
        <dbReference type="ARBA" id="ARBA00023180"/>
    </source>
</evidence>
<keyword evidence="6 10" id="KW-1133">Transmembrane helix</keyword>
<gene>
    <name evidence="12" type="ORF">RZN69_17005</name>
</gene>
<keyword evidence="8" id="KW-0325">Glycoprotein</keyword>
<dbReference type="Pfam" id="PF11721">
    <property type="entry name" value="Malectin"/>
    <property type="match status" value="1"/>
</dbReference>
<dbReference type="NCBIfam" id="NF012211">
    <property type="entry name" value="tand_rpt_95"/>
    <property type="match status" value="2"/>
</dbReference>
<dbReference type="Gene3D" id="2.60.40.3440">
    <property type="match status" value="3"/>
</dbReference>
<dbReference type="KEGG" id="puo:RZN69_17005"/>
<dbReference type="InterPro" id="IPR008979">
    <property type="entry name" value="Galactose-bd-like_sf"/>
</dbReference>
<dbReference type="PANTHER" id="PTHR13460:SF0">
    <property type="entry name" value="MALECTIN"/>
    <property type="match status" value="1"/>
</dbReference>
<feature type="domain" description="Malectin" evidence="11">
    <location>
        <begin position="50"/>
        <end position="178"/>
    </location>
</feature>
<keyword evidence="9" id="KW-0119">Carbohydrate metabolism</keyword>
<evidence type="ECO:0000313" key="13">
    <source>
        <dbReference type="Proteomes" id="UP001304300"/>
    </source>
</evidence>
<dbReference type="Pfam" id="PF17963">
    <property type="entry name" value="Big_9"/>
    <property type="match status" value="3"/>
</dbReference>
<dbReference type="InterPro" id="IPR021720">
    <property type="entry name" value="Malectin_dom"/>
</dbReference>
<evidence type="ECO:0000313" key="12">
    <source>
        <dbReference type="EMBL" id="WOO40320.1"/>
    </source>
</evidence>
<evidence type="ECO:0000256" key="10">
    <source>
        <dbReference type="SAM" id="Phobius"/>
    </source>
</evidence>